<accession>E7BLE2</accession>
<proteinExistence type="predicted"/>
<dbReference type="AlphaFoldDB" id="E7BLE2"/>
<geneLocation type="plasmid" evidence="1">
    <name>pAMI7</name>
</geneLocation>
<reference evidence="1" key="1">
    <citation type="journal article" date="2011" name="FEMS Microbiol. Lett.">
        <title>Functional characterization of the type II PamI restriction-modification system derived from plasmid pAMI7 of Paracoccus aminophilus JCM 7686.</title>
        <authorList>
            <person name="Dziewit L."/>
            <person name="Kuczkowska K."/>
            <person name="Adamczuk M."/>
            <person name="Radlinska M."/>
            <person name="Bartosik D."/>
        </authorList>
    </citation>
    <scope>NUCLEOTIDE SEQUENCE</scope>
    <source>
        <strain evidence="1">JCM 7686</strain>
        <plasmid evidence="1">pAMI7</plasmid>
    </source>
</reference>
<keyword evidence="1" id="KW-0614">Plasmid</keyword>
<dbReference type="RefSeq" id="WP_013496758.1">
    <property type="nucleotide sequence ID" value="NC_014832.1"/>
</dbReference>
<protein>
    <submittedName>
        <fullName evidence="1">Uncharacterized protein</fullName>
    </submittedName>
</protein>
<organism evidence="1">
    <name type="scientific">Paracoccus aminophilus JCM 7686</name>
    <dbReference type="NCBI Taxonomy" id="1367847"/>
    <lineage>
        <taxon>Bacteria</taxon>
        <taxon>Pseudomonadati</taxon>
        <taxon>Pseudomonadota</taxon>
        <taxon>Alphaproteobacteria</taxon>
        <taxon>Rhodobacterales</taxon>
        <taxon>Paracoccaceae</taxon>
        <taxon>Paracoccus</taxon>
    </lineage>
</organism>
<evidence type="ECO:0000313" key="1">
    <source>
        <dbReference type="EMBL" id="ADF47147.1"/>
    </source>
</evidence>
<name>E7BLE2_PARAH</name>
<sequence length="334" mass="36066">MSEEGAEEVLNARASDKISELDDPRTRDAIERTLNIIFKVMRQMEMPDLSSKVLVSSLASGAVNALVAKGTWDPIVHIFVDADLLVFVASVAKIACQCLVGADGKSIASKAETERALASTDVQAATMDLFRASTVLGSVRASKPFVIPPHLLSSWHMLNQTMGAFVLGHELAHVLLGHIDDEATVTGSMPEVENADILLFSQEAELHADRDGALLAATSAHAHLGHSLLDIASPYIFMRALRLLEDCEVVFGRKRGELDSSHPPAHLRAAFIRQVLVHKLPCGADLTAVLDRIDEFMGCLASLVLAEMHILKAAGITPVHRVMLHVFEKPAILG</sequence>
<reference evidence="1" key="2">
    <citation type="journal article" date="2011" name="J. Microbiol. Methods">
        <title>DIY series of genetic cassettes useful in construction of versatile vectors specific for Alphaproteobacteria.</title>
        <authorList>
            <person name="Dziewit L."/>
            <person name="Adamczuk M."/>
            <person name="Szuplewska M."/>
            <person name="Bartosik D."/>
        </authorList>
    </citation>
    <scope>NUCLEOTIDE SEQUENCE</scope>
    <source>
        <strain evidence="1">JCM 7686</strain>
        <plasmid evidence="1">pAMI7</plasmid>
    </source>
</reference>
<dbReference type="EMBL" id="GQ468938">
    <property type="protein sequence ID" value="ADF47147.1"/>
    <property type="molecule type" value="Genomic_DNA"/>
</dbReference>